<name>A0A3B0SHW3_9ZZZZ</name>
<protein>
    <submittedName>
        <fullName evidence="1">Uncharacterized protein</fullName>
    </submittedName>
</protein>
<gene>
    <name evidence="1" type="ORF">MNBD_ALPHA06-1894</name>
</gene>
<accession>A0A3B0SHW3</accession>
<evidence type="ECO:0000313" key="1">
    <source>
        <dbReference type="EMBL" id="VAW02002.1"/>
    </source>
</evidence>
<proteinExistence type="predicted"/>
<dbReference type="Gene3D" id="3.30.1330.40">
    <property type="entry name" value="RutC-like"/>
    <property type="match status" value="1"/>
</dbReference>
<organism evidence="1">
    <name type="scientific">hydrothermal vent metagenome</name>
    <dbReference type="NCBI Taxonomy" id="652676"/>
    <lineage>
        <taxon>unclassified sequences</taxon>
        <taxon>metagenomes</taxon>
        <taxon>ecological metagenomes</taxon>
    </lineage>
</organism>
<dbReference type="PROSITE" id="PS51257">
    <property type="entry name" value="PROKAR_LIPOPROTEIN"/>
    <property type="match status" value="1"/>
</dbReference>
<reference evidence="1" key="1">
    <citation type="submission" date="2018-06" db="EMBL/GenBank/DDBJ databases">
        <authorList>
            <person name="Zhirakovskaya E."/>
        </authorList>
    </citation>
    <scope>NUCLEOTIDE SEQUENCE</scope>
</reference>
<dbReference type="EMBL" id="UOEE01000331">
    <property type="protein sequence ID" value="VAW02002.1"/>
    <property type="molecule type" value="Genomic_DNA"/>
</dbReference>
<dbReference type="AlphaFoldDB" id="A0A3B0SHW3"/>
<sequence>MKNILITIASSIFLLSCGAGQGSLPENQNESIAFEGKNYFVTAPQTDALAKMNMQAQTAGALAVLRNQTLADGISLANCGLIKAFLATDLNEFADMEGFSAAYSRVFGTKLVPNQPQLLQIQVVGFANPQQLVLLEANCTLPK</sequence>
<dbReference type="InterPro" id="IPR035959">
    <property type="entry name" value="RutC-like_sf"/>
</dbReference>